<keyword evidence="3" id="KW-1185">Reference proteome</keyword>
<evidence type="ECO:0000313" key="2">
    <source>
        <dbReference type="EMBL" id="PBK69306.1"/>
    </source>
</evidence>
<feature type="compositionally biased region" description="Acidic residues" evidence="1">
    <location>
        <begin position="390"/>
        <end position="400"/>
    </location>
</feature>
<proteinExistence type="predicted"/>
<dbReference type="AlphaFoldDB" id="A0A2H3C1Y6"/>
<feature type="compositionally biased region" description="Low complexity" evidence="1">
    <location>
        <begin position="36"/>
        <end position="53"/>
    </location>
</feature>
<sequence length="400" mass="43826">MVRNSNRGNLGKRDSSPGDLNPVKPKHGRVEPLRDSSPLSTTSTLNTGSTSSTEAKPTTPQASAQKITEEDGGDGRDKNEDNDNKITPETAKSQLEQKETTSAQDANPYQLIVSGLTTLPRVKDYLKSRYVPDRVPTVNIAVLYRGNRPLVKRLMGIAFAPSKDYLMNTALIDPGDFSVNRDQVVRSSLMPQSFFIIGSVVYSDLFGLNTSKQICVQPLDFMWPRIAAAVGKIFDVAPNKALMNNGYKGGLSFSSWLKSGDNSKASDTERKIPINGKRHGPAICSRDEPVPVFDCRGSFKLSSYHVKPQNKVDPENGSIVLIIFTIGRYKEISYSVASYNVQVVLRLTDPPTESDGQRPVNPLPSYLHDLKPIGVSGSDDGEDLFAVNDNTEDDPAENVY</sequence>
<dbReference type="EMBL" id="KZ293429">
    <property type="protein sequence ID" value="PBK69306.1"/>
    <property type="molecule type" value="Genomic_DNA"/>
</dbReference>
<dbReference type="Proteomes" id="UP000218334">
    <property type="component" value="Unassembled WGS sequence"/>
</dbReference>
<organism evidence="2 3">
    <name type="scientific">Armillaria solidipes</name>
    <dbReference type="NCBI Taxonomy" id="1076256"/>
    <lineage>
        <taxon>Eukaryota</taxon>
        <taxon>Fungi</taxon>
        <taxon>Dikarya</taxon>
        <taxon>Basidiomycota</taxon>
        <taxon>Agaricomycotina</taxon>
        <taxon>Agaricomycetes</taxon>
        <taxon>Agaricomycetidae</taxon>
        <taxon>Agaricales</taxon>
        <taxon>Marasmiineae</taxon>
        <taxon>Physalacriaceae</taxon>
        <taxon>Armillaria</taxon>
    </lineage>
</organism>
<feature type="region of interest" description="Disordered" evidence="1">
    <location>
        <begin position="1"/>
        <end position="106"/>
    </location>
</feature>
<reference evidence="3" key="1">
    <citation type="journal article" date="2017" name="Nat. Ecol. Evol.">
        <title>Genome expansion and lineage-specific genetic innovations in the forest pathogenic fungi Armillaria.</title>
        <authorList>
            <person name="Sipos G."/>
            <person name="Prasanna A.N."/>
            <person name="Walter M.C."/>
            <person name="O'Connor E."/>
            <person name="Balint B."/>
            <person name="Krizsan K."/>
            <person name="Kiss B."/>
            <person name="Hess J."/>
            <person name="Varga T."/>
            <person name="Slot J."/>
            <person name="Riley R."/>
            <person name="Boka B."/>
            <person name="Rigling D."/>
            <person name="Barry K."/>
            <person name="Lee J."/>
            <person name="Mihaltcheva S."/>
            <person name="LaButti K."/>
            <person name="Lipzen A."/>
            <person name="Waldron R."/>
            <person name="Moloney N.M."/>
            <person name="Sperisen C."/>
            <person name="Kredics L."/>
            <person name="Vagvoelgyi C."/>
            <person name="Patrignani A."/>
            <person name="Fitzpatrick D."/>
            <person name="Nagy I."/>
            <person name="Doyle S."/>
            <person name="Anderson J.B."/>
            <person name="Grigoriev I.V."/>
            <person name="Gueldener U."/>
            <person name="Muensterkoetter M."/>
            <person name="Nagy L.G."/>
        </authorList>
    </citation>
    <scope>NUCLEOTIDE SEQUENCE [LARGE SCALE GENOMIC DNA]</scope>
    <source>
        <strain evidence="3">28-4</strain>
    </source>
</reference>
<evidence type="ECO:0000313" key="3">
    <source>
        <dbReference type="Proteomes" id="UP000218334"/>
    </source>
</evidence>
<gene>
    <name evidence="2" type="ORF">ARMSODRAFT_1018739</name>
</gene>
<feature type="region of interest" description="Disordered" evidence="1">
    <location>
        <begin position="349"/>
        <end position="400"/>
    </location>
</feature>
<feature type="compositionally biased region" description="Polar residues" evidence="1">
    <location>
        <begin position="87"/>
        <end position="106"/>
    </location>
</feature>
<name>A0A2H3C1Y6_9AGAR</name>
<feature type="compositionally biased region" description="Basic and acidic residues" evidence="1">
    <location>
        <begin position="67"/>
        <end position="86"/>
    </location>
</feature>
<feature type="compositionally biased region" description="Polar residues" evidence="1">
    <location>
        <begin position="54"/>
        <end position="66"/>
    </location>
</feature>
<evidence type="ECO:0000256" key="1">
    <source>
        <dbReference type="SAM" id="MobiDB-lite"/>
    </source>
</evidence>
<accession>A0A2H3C1Y6</accession>
<protein>
    <submittedName>
        <fullName evidence="2">Uncharacterized protein</fullName>
    </submittedName>
</protein>